<sequence>MNIEGIIIATGFMLLVGSIVFMIISNIPRGLRLLAKGLLIFGGVMMILPVILNHYFPESNIHQIGRILSYMSFHLGIVTILYGKIFIGFKDVKYRNSKWKPVNNQPLFVYMIAYLISQIFAYGMNIDILKEVIITESSTRTSPFGVPFILSIMVGGLVYISTVKKREVS</sequence>
<accession>A0AA43XK67</accession>
<feature type="transmembrane region" description="Helical" evidence="1">
    <location>
        <begin position="68"/>
        <end position="87"/>
    </location>
</feature>
<comment type="caution">
    <text evidence="2">The sequence shown here is derived from an EMBL/GenBank/DDBJ whole genome shotgun (WGS) entry which is preliminary data.</text>
</comment>
<organism evidence="2 3">
    <name type="scientific">Isachenkonia alkalipeptolytica</name>
    <dbReference type="NCBI Taxonomy" id="2565777"/>
    <lineage>
        <taxon>Bacteria</taxon>
        <taxon>Bacillati</taxon>
        <taxon>Bacillota</taxon>
        <taxon>Clostridia</taxon>
        <taxon>Eubacteriales</taxon>
        <taxon>Clostridiaceae</taxon>
        <taxon>Isachenkonia</taxon>
    </lineage>
</organism>
<feature type="transmembrane region" description="Helical" evidence="1">
    <location>
        <begin position="6"/>
        <end position="25"/>
    </location>
</feature>
<dbReference type="AlphaFoldDB" id="A0AA43XK67"/>
<keyword evidence="1" id="KW-1133">Transmembrane helix</keyword>
<reference evidence="2 3" key="1">
    <citation type="submission" date="2019-04" db="EMBL/GenBank/DDBJ databases">
        <title>Isachenkonia alkalipeptolytica gen. nov. sp. nov. a new anaerobic, alkiliphilic organothrophic bacterium capable to reduce synthesized ferrihydrite isolated from a soda lake.</title>
        <authorList>
            <person name="Toshchakov S.V."/>
            <person name="Zavarzina D.G."/>
            <person name="Zhilina T.N."/>
            <person name="Kostrikina N.A."/>
            <person name="Kublanov I.V."/>
        </authorList>
    </citation>
    <scope>NUCLEOTIDE SEQUENCE [LARGE SCALE GENOMIC DNA]</scope>
    <source>
        <strain evidence="2 3">Z-1701</strain>
    </source>
</reference>
<proteinExistence type="predicted"/>
<evidence type="ECO:0000256" key="1">
    <source>
        <dbReference type="SAM" id="Phobius"/>
    </source>
</evidence>
<feature type="transmembrane region" description="Helical" evidence="1">
    <location>
        <begin position="37"/>
        <end position="56"/>
    </location>
</feature>
<keyword evidence="1" id="KW-0472">Membrane</keyword>
<gene>
    <name evidence="2" type="ORF">ISALK_06935</name>
</gene>
<feature type="transmembrane region" description="Helical" evidence="1">
    <location>
        <begin position="144"/>
        <end position="163"/>
    </location>
</feature>
<evidence type="ECO:0000313" key="3">
    <source>
        <dbReference type="Proteomes" id="UP000449710"/>
    </source>
</evidence>
<keyword evidence="1" id="KW-0812">Transmembrane</keyword>
<keyword evidence="3" id="KW-1185">Reference proteome</keyword>
<name>A0AA43XK67_9CLOT</name>
<evidence type="ECO:0000313" key="2">
    <source>
        <dbReference type="EMBL" id="NBG88232.1"/>
    </source>
</evidence>
<dbReference type="Proteomes" id="UP000449710">
    <property type="component" value="Unassembled WGS sequence"/>
</dbReference>
<protein>
    <submittedName>
        <fullName evidence="2">Uncharacterized protein</fullName>
    </submittedName>
</protein>
<dbReference type="RefSeq" id="WP_160720559.1">
    <property type="nucleotide sequence ID" value="NZ_SUMG01000006.1"/>
</dbReference>
<dbReference type="EMBL" id="SUMG01000006">
    <property type="protein sequence ID" value="NBG88232.1"/>
    <property type="molecule type" value="Genomic_DNA"/>
</dbReference>
<feature type="transmembrane region" description="Helical" evidence="1">
    <location>
        <begin position="107"/>
        <end position="124"/>
    </location>
</feature>